<dbReference type="InterPro" id="IPR011576">
    <property type="entry name" value="Pyridox_Oxase_N"/>
</dbReference>
<reference evidence="9" key="1">
    <citation type="submission" date="2010-01" db="EMBL/GenBank/DDBJ databases">
        <title>Genome fragments of uncultured bacteria from the North Pacific subtropical Gyre.</title>
        <authorList>
            <person name="Pham V.D."/>
            <person name="Delong E.F."/>
        </authorList>
    </citation>
    <scope>NUCLEOTIDE SEQUENCE</scope>
</reference>
<evidence type="ECO:0000256" key="1">
    <source>
        <dbReference type="ARBA" id="ARBA00007301"/>
    </source>
</evidence>
<feature type="binding site" evidence="6">
    <location>
        <begin position="131"/>
        <end position="132"/>
    </location>
    <ligand>
        <name>FMN</name>
        <dbReference type="ChEBI" id="CHEBI:58210"/>
    </ligand>
</feature>
<dbReference type="EC" id="1.4.3.5" evidence="5"/>
<name>E7C2V1_9GAMM</name>
<evidence type="ECO:0000259" key="7">
    <source>
        <dbReference type="Pfam" id="PF01243"/>
    </source>
</evidence>
<proteinExistence type="inferred from homology"/>
<feature type="domain" description="Pyridoxamine 5'-phosphate oxidase N-terminal" evidence="7">
    <location>
        <begin position="32"/>
        <end position="140"/>
    </location>
</feature>
<dbReference type="AlphaFoldDB" id="E7C2V1"/>
<keyword evidence="4" id="KW-0560">Oxidoreductase</keyword>
<dbReference type="InterPro" id="IPR019576">
    <property type="entry name" value="Pyridoxamine_oxidase_dimer_C"/>
</dbReference>
<accession>E7C2V1</accession>
<evidence type="ECO:0000256" key="2">
    <source>
        <dbReference type="ARBA" id="ARBA00022630"/>
    </source>
</evidence>
<dbReference type="GO" id="GO:0010181">
    <property type="term" value="F:FMN binding"/>
    <property type="evidence" value="ECO:0007669"/>
    <property type="project" value="UniProtKB-UniRule"/>
</dbReference>
<dbReference type="SUPFAM" id="SSF50475">
    <property type="entry name" value="FMN-binding split barrel"/>
    <property type="match status" value="1"/>
</dbReference>
<dbReference type="NCBIfam" id="NF004231">
    <property type="entry name" value="PRK05679.1"/>
    <property type="match status" value="1"/>
</dbReference>
<organism evidence="9">
    <name type="scientific">uncultured gamma proteobacterium HF0130_22O14</name>
    <dbReference type="NCBI Taxonomy" id="723567"/>
    <lineage>
        <taxon>Bacteria</taxon>
        <taxon>Pseudomonadati</taxon>
        <taxon>Pseudomonadota</taxon>
        <taxon>Gammaproteobacteria</taxon>
        <taxon>environmental samples</taxon>
    </lineage>
</organism>
<evidence type="ECO:0000313" key="9">
    <source>
        <dbReference type="EMBL" id="ADI21775.1"/>
    </source>
</evidence>
<evidence type="ECO:0000256" key="4">
    <source>
        <dbReference type="ARBA" id="ARBA00023002"/>
    </source>
</evidence>
<dbReference type="PIRSF" id="PIRSF000190">
    <property type="entry name" value="Pyd_amn-ph_oxd"/>
    <property type="match status" value="1"/>
</dbReference>
<feature type="binding site" evidence="6">
    <location>
        <position position="184"/>
    </location>
    <ligand>
        <name>FMN</name>
        <dbReference type="ChEBI" id="CHEBI:58210"/>
    </ligand>
</feature>
<comment type="cofactor">
    <cofactor evidence="6">
        <name>FMN</name>
        <dbReference type="ChEBI" id="CHEBI:58210"/>
    </cofactor>
    <text evidence="6">Binds 1 FMN per subunit.</text>
</comment>
<evidence type="ECO:0000256" key="6">
    <source>
        <dbReference type="PIRSR" id="PIRSR000190-2"/>
    </source>
</evidence>
<keyword evidence="2" id="KW-0285">Flavoprotein</keyword>
<evidence type="ECO:0000256" key="5">
    <source>
        <dbReference type="NCBIfam" id="TIGR00558"/>
    </source>
</evidence>
<dbReference type="PANTHER" id="PTHR10851">
    <property type="entry name" value="PYRIDOXINE-5-PHOSPHATE OXIDASE"/>
    <property type="match status" value="1"/>
</dbReference>
<evidence type="ECO:0000259" key="8">
    <source>
        <dbReference type="Pfam" id="PF10590"/>
    </source>
</evidence>
<dbReference type="NCBIfam" id="TIGR00558">
    <property type="entry name" value="pdxH"/>
    <property type="match status" value="1"/>
</dbReference>
<feature type="binding site" evidence="6">
    <location>
        <position position="194"/>
    </location>
    <ligand>
        <name>FMN</name>
        <dbReference type="ChEBI" id="CHEBI:58210"/>
    </ligand>
</feature>
<feature type="binding site" evidence="6">
    <location>
        <position position="96"/>
    </location>
    <ligand>
        <name>FMN</name>
        <dbReference type="ChEBI" id="CHEBI:58210"/>
    </ligand>
</feature>
<keyword evidence="3 6" id="KW-0288">FMN</keyword>
<sequence length="221" mass="25933">MNSELRKAKILNPLDTLKDWMKEVSDSNTQPNPNCMSIATVDSTGSPNSRMVLCKELDAENGLLTFYTNYSSIKSEELKNNSKCSALFHWDKFGYQVRLKGFVDKCADSKNDAYFSTRDIGSQIAAWASDQSKEIESLEKMEDSYQKIMNKFQIKSLDEAKEIKLPRPHFWGGYDLWIEEIELWKNRKNRFHDRLKFKRKIRIENGKMHAEKKWDSFRIQP</sequence>
<dbReference type="GO" id="GO:0008615">
    <property type="term" value="P:pyridoxine biosynthetic process"/>
    <property type="evidence" value="ECO:0007669"/>
    <property type="project" value="UniProtKB-UniRule"/>
</dbReference>
<feature type="binding site" evidence="6">
    <location>
        <begin position="50"/>
        <end position="55"/>
    </location>
    <ligand>
        <name>FMN</name>
        <dbReference type="ChEBI" id="CHEBI:58210"/>
    </ligand>
</feature>
<protein>
    <recommendedName>
        <fullName evidence="5">Pyridoxamine 5'-phosphate oxidase</fullName>
        <ecNumber evidence="5">1.4.3.5</ecNumber>
    </recommendedName>
</protein>
<dbReference type="InterPro" id="IPR000659">
    <property type="entry name" value="Pyridox_Oxase"/>
</dbReference>
<evidence type="ECO:0000256" key="3">
    <source>
        <dbReference type="ARBA" id="ARBA00022643"/>
    </source>
</evidence>
<feature type="domain" description="Pyridoxine 5'-phosphate oxidase dimerisation C-terminal" evidence="8">
    <location>
        <begin position="171"/>
        <end position="221"/>
    </location>
</feature>
<dbReference type="InterPro" id="IPR012349">
    <property type="entry name" value="Split_barrel_FMN-bd"/>
</dbReference>
<dbReference type="PANTHER" id="PTHR10851:SF0">
    <property type="entry name" value="PYRIDOXINE-5'-PHOSPHATE OXIDASE"/>
    <property type="match status" value="1"/>
</dbReference>
<dbReference type="Pfam" id="PF10590">
    <property type="entry name" value="PNP_phzG_C"/>
    <property type="match status" value="1"/>
</dbReference>
<dbReference type="EMBL" id="GU567965">
    <property type="protein sequence ID" value="ADI21775.1"/>
    <property type="molecule type" value="Genomic_DNA"/>
</dbReference>
<dbReference type="Pfam" id="PF01243">
    <property type="entry name" value="PNPOx_N"/>
    <property type="match status" value="1"/>
</dbReference>
<feature type="binding site" evidence="6">
    <location>
        <begin position="67"/>
        <end position="68"/>
    </location>
    <ligand>
        <name>FMN</name>
        <dbReference type="ChEBI" id="CHEBI:58210"/>
    </ligand>
</feature>
<comment type="similarity">
    <text evidence="1">Belongs to the pyridoxamine 5'-phosphate oxidase family.</text>
</comment>
<feature type="binding site" evidence="6">
    <location>
        <position position="74"/>
    </location>
    <ligand>
        <name>FMN</name>
        <dbReference type="ChEBI" id="CHEBI:58210"/>
    </ligand>
</feature>
<dbReference type="GO" id="GO:0004733">
    <property type="term" value="F:pyridoxamine phosphate oxidase activity"/>
    <property type="evidence" value="ECO:0007669"/>
    <property type="project" value="UniProtKB-UniRule"/>
</dbReference>
<dbReference type="Gene3D" id="2.30.110.10">
    <property type="entry name" value="Electron Transport, Fmn-binding Protein, Chain A"/>
    <property type="match status" value="1"/>
</dbReference>